<reference evidence="4 5" key="1">
    <citation type="submission" date="2024-10" db="EMBL/GenBank/DDBJ databases">
        <authorList>
            <person name="Kim D."/>
        </authorList>
    </citation>
    <scope>NUCLEOTIDE SEQUENCE [LARGE SCALE GENOMIC DNA]</scope>
    <source>
        <strain evidence="4">Taebaek</strain>
    </source>
</reference>
<dbReference type="InterPro" id="IPR007967">
    <property type="entry name" value="GSKIP_dom"/>
</dbReference>
<dbReference type="InterPro" id="IPR037395">
    <property type="entry name" value="GSKIP"/>
</dbReference>
<proteinExistence type="inferred from homology"/>
<evidence type="ECO:0000256" key="1">
    <source>
        <dbReference type="ARBA" id="ARBA00009571"/>
    </source>
</evidence>
<feature type="region of interest" description="Disordered" evidence="2">
    <location>
        <begin position="1"/>
        <end position="23"/>
    </location>
</feature>
<evidence type="ECO:0000256" key="2">
    <source>
        <dbReference type="SAM" id="MobiDB-lite"/>
    </source>
</evidence>
<dbReference type="PANTHER" id="PTHR12490:SF4">
    <property type="entry name" value="GSK3B-INTERACTING PROTEIN"/>
    <property type="match status" value="1"/>
</dbReference>
<accession>A0ABD2JE12</accession>
<comment type="similarity">
    <text evidence="1">Belongs to the GSKIP family.</text>
</comment>
<gene>
    <name evidence="4" type="ORF">niasHS_009158</name>
</gene>
<dbReference type="Proteomes" id="UP001620645">
    <property type="component" value="Unassembled WGS sequence"/>
</dbReference>
<feature type="domain" description="GSKIP" evidence="3">
    <location>
        <begin position="250"/>
        <end position="354"/>
    </location>
</feature>
<dbReference type="EMBL" id="JBICCN010000152">
    <property type="protein sequence ID" value="KAL3088866.1"/>
    <property type="molecule type" value="Genomic_DNA"/>
</dbReference>
<evidence type="ECO:0000313" key="4">
    <source>
        <dbReference type="EMBL" id="KAL3088866.1"/>
    </source>
</evidence>
<dbReference type="InterPro" id="IPR023231">
    <property type="entry name" value="GSKIP_dom_sf"/>
</dbReference>
<feature type="compositionally biased region" description="Basic and acidic residues" evidence="2">
    <location>
        <begin position="13"/>
        <end position="23"/>
    </location>
</feature>
<sequence>MAAENSSPLSLTHTEEEKKCKDEKQCIEERSISLCSPPPPPSFVYNLLVDDEDSEGQQQTLLILNNDVDDDDDVPLLPMMTTTVEMSSGAATTASAAAVAGTAPSAGPVPSCICSSTSQLLTAAGMDGIPPAKTPANSGPDANFLADSLGVSPLYRQEDTKRWQTAAKVYQSSRSQMHSPTSGTCAPQHFHFGESLTAEGHLTQKIRQCRSSGSPISLEDIAAVNRQFHRQMESGQRRRVYGPALNGSLELEAIAAVHELASQVKQISVSEILPRTSDLIFLNIKTYEDHPYTLELTMKGWRVCSTHTDCMNGDYHNVALHTRYFQNAKELLKMVSPDHDKHFTDCLAQRLSQLQRTASPPAHANKARNLIHATGC</sequence>
<name>A0ABD2JE12_HETSC</name>
<dbReference type="AlphaFoldDB" id="A0ABD2JE12"/>
<dbReference type="Pfam" id="PF05303">
    <property type="entry name" value="GSKIP_dom"/>
    <property type="match status" value="1"/>
</dbReference>
<protein>
    <recommendedName>
        <fullName evidence="3">GSKIP domain-containing protein</fullName>
    </recommendedName>
</protein>
<dbReference type="Gene3D" id="3.30.2280.10">
    <property type="entry name" value="Hypothetical protein (hspc210)"/>
    <property type="match status" value="1"/>
</dbReference>
<comment type="caution">
    <text evidence="4">The sequence shown here is derived from an EMBL/GenBank/DDBJ whole genome shotgun (WGS) entry which is preliminary data.</text>
</comment>
<evidence type="ECO:0000259" key="3">
    <source>
        <dbReference type="Pfam" id="PF05303"/>
    </source>
</evidence>
<feature type="compositionally biased region" description="Polar residues" evidence="2">
    <location>
        <begin position="1"/>
        <end position="12"/>
    </location>
</feature>
<dbReference type="SUPFAM" id="SSF103107">
    <property type="entry name" value="Hypothetical protein c14orf129, hspc210"/>
    <property type="match status" value="1"/>
</dbReference>
<evidence type="ECO:0000313" key="5">
    <source>
        <dbReference type="Proteomes" id="UP001620645"/>
    </source>
</evidence>
<dbReference type="PANTHER" id="PTHR12490">
    <property type="entry name" value="GSK3B-INTERACTING PROTEIN"/>
    <property type="match status" value="1"/>
</dbReference>
<keyword evidence="5" id="KW-1185">Reference proteome</keyword>
<organism evidence="4 5">
    <name type="scientific">Heterodera schachtii</name>
    <name type="common">Sugarbeet cyst nematode worm</name>
    <name type="synonym">Tylenchus schachtii</name>
    <dbReference type="NCBI Taxonomy" id="97005"/>
    <lineage>
        <taxon>Eukaryota</taxon>
        <taxon>Metazoa</taxon>
        <taxon>Ecdysozoa</taxon>
        <taxon>Nematoda</taxon>
        <taxon>Chromadorea</taxon>
        <taxon>Rhabditida</taxon>
        <taxon>Tylenchina</taxon>
        <taxon>Tylenchomorpha</taxon>
        <taxon>Tylenchoidea</taxon>
        <taxon>Heteroderidae</taxon>
        <taxon>Heteroderinae</taxon>
        <taxon>Heterodera</taxon>
    </lineage>
</organism>